<keyword evidence="3 11" id="KW-0813">Transport</keyword>
<dbReference type="GO" id="GO:0031966">
    <property type="term" value="C:mitochondrial membrane"/>
    <property type="evidence" value="ECO:0007669"/>
    <property type="project" value="UniProtKB-SubCell"/>
</dbReference>
<dbReference type="InterPro" id="IPR001421">
    <property type="entry name" value="ATP8_metazoa"/>
</dbReference>
<dbReference type="GO" id="GO:0015078">
    <property type="term" value="F:proton transmembrane transporter activity"/>
    <property type="evidence" value="ECO:0007669"/>
    <property type="project" value="InterPro"/>
</dbReference>
<keyword evidence="5 11" id="KW-0812">Transmembrane</keyword>
<evidence type="ECO:0000256" key="5">
    <source>
        <dbReference type="ARBA" id="ARBA00022692"/>
    </source>
</evidence>
<keyword evidence="10 12" id="KW-0472">Membrane</keyword>
<keyword evidence="6 11" id="KW-0375">Hydrogen ion transport</keyword>
<comment type="subcellular location">
    <subcellularLocation>
        <location evidence="1 11">Mitochondrion membrane</location>
        <topology evidence="1 11">Single-pass membrane protein</topology>
    </subcellularLocation>
</comment>
<keyword evidence="9 11" id="KW-0496">Mitochondrion</keyword>
<protein>
    <recommendedName>
        <fullName evidence="11">ATP synthase complex subunit 8</fullName>
    </recommendedName>
</protein>
<evidence type="ECO:0000256" key="12">
    <source>
        <dbReference type="SAM" id="Phobius"/>
    </source>
</evidence>
<dbReference type="GO" id="GO:0015986">
    <property type="term" value="P:proton motive force-driven ATP synthesis"/>
    <property type="evidence" value="ECO:0007669"/>
    <property type="project" value="InterPro"/>
</dbReference>
<evidence type="ECO:0000256" key="2">
    <source>
        <dbReference type="ARBA" id="ARBA00008892"/>
    </source>
</evidence>
<organism evidence="13">
    <name type="scientific">Temnopleurus reevesii</name>
    <dbReference type="NCBI Taxonomy" id="161071"/>
    <lineage>
        <taxon>Eukaryota</taxon>
        <taxon>Metazoa</taxon>
        <taxon>Echinodermata</taxon>
        <taxon>Eleutherozoa</taxon>
        <taxon>Echinozoa</taxon>
        <taxon>Echinoidea</taxon>
        <taxon>Euechinoidea</taxon>
        <taxon>Echinacea</taxon>
        <taxon>Temnopleuroida</taxon>
        <taxon>Temnopleuridae</taxon>
        <taxon>Temnopleurus</taxon>
    </lineage>
</organism>
<name>A0A1L6Z758_9ECHN</name>
<dbReference type="GeneID" id="30901243"/>
<gene>
    <name evidence="13" type="primary">ATP8</name>
</gene>
<evidence type="ECO:0000256" key="11">
    <source>
        <dbReference type="RuleBase" id="RU003661"/>
    </source>
</evidence>
<evidence type="ECO:0000256" key="10">
    <source>
        <dbReference type="ARBA" id="ARBA00023136"/>
    </source>
</evidence>
<evidence type="ECO:0000313" key="13">
    <source>
        <dbReference type="EMBL" id="APT42115.1"/>
    </source>
</evidence>
<keyword evidence="4 11" id="KW-0138">CF(0)</keyword>
<proteinExistence type="inferred from homology"/>
<reference evidence="13" key="1">
    <citation type="submission" date="2015-12" db="EMBL/GenBank/DDBJ databases">
        <title>The complete mitochondrial genome of Temnopleurus reevesii.</title>
        <authorList>
            <person name="Wu G."/>
            <person name="Fu W."/>
            <person name="Zeng X."/>
        </authorList>
    </citation>
    <scope>NUCLEOTIDE SEQUENCE</scope>
</reference>
<evidence type="ECO:0000256" key="1">
    <source>
        <dbReference type="ARBA" id="ARBA00004304"/>
    </source>
</evidence>
<keyword evidence="8 11" id="KW-0406">Ion transport</keyword>
<evidence type="ECO:0000256" key="3">
    <source>
        <dbReference type="ARBA" id="ARBA00022448"/>
    </source>
</evidence>
<evidence type="ECO:0000256" key="9">
    <source>
        <dbReference type="ARBA" id="ARBA00023128"/>
    </source>
</evidence>
<comment type="similarity">
    <text evidence="2 11">Belongs to the ATPase protein 8 family.</text>
</comment>
<evidence type="ECO:0000256" key="4">
    <source>
        <dbReference type="ARBA" id="ARBA00022547"/>
    </source>
</evidence>
<evidence type="ECO:0000256" key="6">
    <source>
        <dbReference type="ARBA" id="ARBA00022781"/>
    </source>
</evidence>
<accession>A0A1L6Z758</accession>
<dbReference type="CTD" id="4509"/>
<feature type="transmembrane region" description="Helical" evidence="12">
    <location>
        <begin position="6"/>
        <end position="28"/>
    </location>
</feature>
<dbReference type="Pfam" id="PF00895">
    <property type="entry name" value="ATP-synt_8"/>
    <property type="match status" value="1"/>
</dbReference>
<dbReference type="RefSeq" id="YP_009344347.1">
    <property type="nucleotide sequence ID" value="NC_033530.1"/>
</dbReference>
<dbReference type="EMBL" id="KU302106">
    <property type="protein sequence ID" value="APT42115.1"/>
    <property type="molecule type" value="Genomic_DNA"/>
</dbReference>
<dbReference type="GO" id="GO:0045259">
    <property type="term" value="C:proton-transporting ATP synthase complex"/>
    <property type="evidence" value="ECO:0007669"/>
    <property type="project" value="UniProtKB-KW"/>
</dbReference>
<dbReference type="AlphaFoldDB" id="A0A1L6Z758"/>
<keyword evidence="7 12" id="KW-1133">Transmembrane helix</keyword>
<geneLocation type="mitochondrion" evidence="13"/>
<evidence type="ECO:0000256" key="8">
    <source>
        <dbReference type="ARBA" id="ARBA00023065"/>
    </source>
</evidence>
<sequence length="54" mass="6337">MPQLDFVWWIINFLLVWVTLFAVLATLLNNKSNVNVSQQLSTNVNKSSTDWQWL</sequence>
<evidence type="ECO:0000256" key="7">
    <source>
        <dbReference type="ARBA" id="ARBA00022989"/>
    </source>
</evidence>